<evidence type="ECO:0000313" key="9">
    <source>
        <dbReference type="EMBL" id="BDP42250.1"/>
    </source>
</evidence>
<sequence length="150" mass="16463">MDAVLRGAVIYLFLTVIFRVAGKRALSQITTFDLVLLLIISETTQQALLGEDFSVTAALLLILTLVGLDIAFALWKGRSARLDRLIDSVPVLLVENGQPLKDRMDRAQVDEDDVLSSARKSQGLERLDQIKYAILERDGSISVIPQDPGG</sequence>
<evidence type="ECO:0000256" key="7">
    <source>
        <dbReference type="SAM" id="Phobius"/>
    </source>
</evidence>
<evidence type="ECO:0000259" key="8">
    <source>
        <dbReference type="Pfam" id="PF04239"/>
    </source>
</evidence>
<organism evidence="9 10">
    <name type="scientific">Deinococcus aetherius</name>
    <dbReference type="NCBI Taxonomy" id="200252"/>
    <lineage>
        <taxon>Bacteria</taxon>
        <taxon>Thermotogati</taxon>
        <taxon>Deinococcota</taxon>
        <taxon>Deinococci</taxon>
        <taxon>Deinococcales</taxon>
        <taxon>Deinococcaceae</taxon>
        <taxon>Deinococcus</taxon>
    </lineage>
</organism>
<evidence type="ECO:0000256" key="4">
    <source>
        <dbReference type="ARBA" id="ARBA00022692"/>
    </source>
</evidence>
<dbReference type="PANTHER" id="PTHR34582">
    <property type="entry name" value="UPF0702 TRANSMEMBRANE PROTEIN YCAP"/>
    <property type="match status" value="1"/>
</dbReference>
<dbReference type="RefSeq" id="WP_264774954.1">
    <property type="nucleotide sequence ID" value="NZ_AP026560.1"/>
</dbReference>
<proteinExistence type="inferred from homology"/>
<feature type="transmembrane region" description="Helical" evidence="7">
    <location>
        <begin position="6"/>
        <end position="22"/>
    </location>
</feature>
<keyword evidence="6 7" id="KW-0472">Membrane</keyword>
<dbReference type="EMBL" id="AP026560">
    <property type="protein sequence ID" value="BDP42250.1"/>
    <property type="molecule type" value="Genomic_DNA"/>
</dbReference>
<evidence type="ECO:0000256" key="3">
    <source>
        <dbReference type="ARBA" id="ARBA00022475"/>
    </source>
</evidence>
<keyword evidence="5 7" id="KW-1133">Transmembrane helix</keyword>
<keyword evidence="4 7" id="KW-0812">Transmembrane</keyword>
<evidence type="ECO:0000313" key="10">
    <source>
        <dbReference type="Proteomes" id="UP001064971"/>
    </source>
</evidence>
<accession>A0ABN6RG04</accession>
<evidence type="ECO:0000256" key="6">
    <source>
        <dbReference type="ARBA" id="ARBA00023136"/>
    </source>
</evidence>
<protein>
    <submittedName>
        <fullName evidence="9">DUF421 domain-containing protein</fullName>
    </submittedName>
</protein>
<feature type="transmembrane region" description="Helical" evidence="7">
    <location>
        <begin position="55"/>
        <end position="75"/>
    </location>
</feature>
<evidence type="ECO:0000256" key="5">
    <source>
        <dbReference type="ARBA" id="ARBA00022989"/>
    </source>
</evidence>
<feature type="domain" description="YetF C-terminal" evidence="8">
    <location>
        <begin position="79"/>
        <end position="146"/>
    </location>
</feature>
<keyword evidence="3" id="KW-1003">Cell membrane</keyword>
<dbReference type="InterPro" id="IPR023090">
    <property type="entry name" value="UPF0702_alpha/beta_dom_sf"/>
</dbReference>
<name>A0ABN6RG04_9DEIO</name>
<dbReference type="Proteomes" id="UP001064971">
    <property type="component" value="Chromosome"/>
</dbReference>
<dbReference type="Pfam" id="PF04239">
    <property type="entry name" value="DUF421"/>
    <property type="match status" value="1"/>
</dbReference>
<comment type="similarity">
    <text evidence="2">Belongs to the UPF0702 family.</text>
</comment>
<evidence type="ECO:0000256" key="2">
    <source>
        <dbReference type="ARBA" id="ARBA00006448"/>
    </source>
</evidence>
<evidence type="ECO:0000256" key="1">
    <source>
        <dbReference type="ARBA" id="ARBA00004651"/>
    </source>
</evidence>
<reference evidence="9" key="1">
    <citation type="submission" date="2022-07" db="EMBL/GenBank/DDBJ databases">
        <title>Complete Genome Sequence of the Radioresistant Bacterium Deinococcus aetherius ST0316, Isolated from the Air Dust collected in Lower Stratosphere above Japan.</title>
        <authorList>
            <person name="Satoh K."/>
            <person name="Hagiwara K."/>
            <person name="Katsumata K."/>
            <person name="Kubo A."/>
            <person name="Yokobori S."/>
            <person name="Yamagishi A."/>
            <person name="Oono Y."/>
            <person name="Narumi I."/>
        </authorList>
    </citation>
    <scope>NUCLEOTIDE SEQUENCE</scope>
    <source>
        <strain evidence="9">ST0316</strain>
    </source>
</reference>
<dbReference type="PANTHER" id="PTHR34582:SF6">
    <property type="entry name" value="UPF0702 TRANSMEMBRANE PROTEIN YCAP"/>
    <property type="match status" value="1"/>
</dbReference>
<gene>
    <name evidence="9" type="ORF">DAETH_22190</name>
</gene>
<dbReference type="InterPro" id="IPR007353">
    <property type="entry name" value="DUF421"/>
</dbReference>
<dbReference type="Gene3D" id="3.30.240.20">
    <property type="entry name" value="bsu07140 like domains"/>
    <property type="match status" value="1"/>
</dbReference>
<keyword evidence="10" id="KW-1185">Reference proteome</keyword>
<comment type="subcellular location">
    <subcellularLocation>
        <location evidence="1">Cell membrane</location>
        <topology evidence="1">Multi-pass membrane protein</topology>
    </subcellularLocation>
</comment>